<dbReference type="EMBL" id="NFDE01000063">
    <property type="protein sequence ID" value="OTX84821.1"/>
    <property type="molecule type" value="Genomic_DNA"/>
</dbReference>
<name>A0A242YYW4_9BACI</name>
<dbReference type="Proteomes" id="UP000194945">
    <property type="component" value="Unassembled WGS sequence"/>
</dbReference>
<evidence type="ECO:0000313" key="1">
    <source>
        <dbReference type="EMBL" id="OTX84821.1"/>
    </source>
</evidence>
<gene>
    <name evidence="1" type="ORF">BK730_23885</name>
</gene>
<comment type="caution">
    <text evidence="1">The sequence shown here is derived from an EMBL/GenBank/DDBJ whole genome shotgun (WGS) entry which is preliminary data.</text>
</comment>
<organism evidence="1 2">
    <name type="scientific">Bacillus wiedmannii</name>
    <dbReference type="NCBI Taxonomy" id="1890302"/>
    <lineage>
        <taxon>Bacteria</taxon>
        <taxon>Bacillati</taxon>
        <taxon>Bacillota</taxon>
        <taxon>Bacilli</taxon>
        <taxon>Bacillales</taxon>
        <taxon>Bacillaceae</taxon>
        <taxon>Bacillus</taxon>
        <taxon>Bacillus cereus group</taxon>
    </lineage>
</organism>
<protein>
    <submittedName>
        <fullName evidence="1">Uncharacterized protein</fullName>
    </submittedName>
</protein>
<dbReference type="AlphaFoldDB" id="A0A242YYW4"/>
<reference evidence="1 2" key="1">
    <citation type="submission" date="2016-10" db="EMBL/GenBank/DDBJ databases">
        <title>Comparative genomics of Bacillus thuringiensis reveals a path to pathogens against multiple invertebrate hosts.</title>
        <authorList>
            <person name="Zheng J."/>
            <person name="Gao Q."/>
            <person name="Liu H."/>
            <person name="Peng D."/>
            <person name="Ruan L."/>
            <person name="Sun M."/>
        </authorList>
    </citation>
    <scope>NUCLEOTIDE SEQUENCE [LARGE SCALE GENOMIC DNA]</scope>
    <source>
        <strain evidence="1">BGSC 4BK1</strain>
    </source>
</reference>
<proteinExistence type="predicted"/>
<sequence length="321" mass="37152">MKPQVVPLNFEYPYFRKKDGSISIWDDPSITGGIALIDNYQPLTNLGSVLGKANSYNYMEQEDVILLKMVGECIAVNENQLKRLMSKIMSRSQVSLRLKKFRRYGFVERWDLNSSEDPDIKPPSPFTLGLAGYIFLKHYFNKEFFMEPTRWQTLGLSAIQRYVAINEIKCQIYETQGLRSFKWQGCILNNPQLINSFAALEALTEAGNINFVLERVQQSKDYIAYLTERLMKWDQVYQQYKLLPIQGMSQHKTSLIISVSCLSLAEEIITKLNLELYKLPCIFCIEENVESDGFSKSFYVKKPDASKNKAELLQVDMPFFK</sequence>
<evidence type="ECO:0000313" key="2">
    <source>
        <dbReference type="Proteomes" id="UP000194945"/>
    </source>
</evidence>
<dbReference type="RefSeq" id="WP_086423002.1">
    <property type="nucleotide sequence ID" value="NZ_NFDE01000063.1"/>
</dbReference>
<accession>A0A242YYW4</accession>